<reference evidence="1" key="2">
    <citation type="submission" date="2023-02" db="EMBL/GenBank/DDBJ databases">
        <authorList>
            <consortium name="DOE Joint Genome Institute"/>
            <person name="Mondo S.J."/>
            <person name="Chang Y."/>
            <person name="Wang Y."/>
            <person name="Ahrendt S."/>
            <person name="Andreopoulos W."/>
            <person name="Barry K."/>
            <person name="Beard J."/>
            <person name="Benny G.L."/>
            <person name="Blankenship S."/>
            <person name="Bonito G."/>
            <person name="Cuomo C."/>
            <person name="Desiro A."/>
            <person name="Gervers K.A."/>
            <person name="Hundley H."/>
            <person name="Kuo A."/>
            <person name="LaButti K."/>
            <person name="Lang B.F."/>
            <person name="Lipzen A."/>
            <person name="O'Donnell K."/>
            <person name="Pangilinan J."/>
            <person name="Reynolds N."/>
            <person name="Sandor L."/>
            <person name="Smith M.W."/>
            <person name="Tsang A."/>
            <person name="Grigoriev I.V."/>
            <person name="Stajich J.E."/>
            <person name="Spatafora J.W."/>
        </authorList>
    </citation>
    <scope>NUCLEOTIDE SEQUENCE</scope>
    <source>
        <strain evidence="1">RSA 2281</strain>
    </source>
</reference>
<dbReference type="SUPFAM" id="SSF52047">
    <property type="entry name" value="RNI-like"/>
    <property type="match status" value="1"/>
</dbReference>
<gene>
    <name evidence="1" type="ORF">BDA99DRAFT_168256</name>
</gene>
<accession>A0AAD5K442</accession>
<proteinExistence type="predicted"/>
<dbReference type="AlphaFoldDB" id="A0AAD5K442"/>
<name>A0AAD5K442_9FUNG</name>
<dbReference type="InterPro" id="IPR011990">
    <property type="entry name" value="TPR-like_helical_dom_sf"/>
</dbReference>
<keyword evidence="2" id="KW-1185">Reference proteome</keyword>
<dbReference type="SUPFAM" id="SSF81383">
    <property type="entry name" value="F-box domain"/>
    <property type="match status" value="1"/>
</dbReference>
<evidence type="ECO:0000313" key="2">
    <source>
        <dbReference type="Proteomes" id="UP001209540"/>
    </source>
</evidence>
<protein>
    <recommendedName>
        <fullName evidence="3">F-box domain-containing protein</fullName>
    </recommendedName>
</protein>
<dbReference type="InterPro" id="IPR036047">
    <property type="entry name" value="F-box-like_dom_sf"/>
</dbReference>
<comment type="caution">
    <text evidence="1">The sequence shown here is derived from an EMBL/GenBank/DDBJ whole genome shotgun (WGS) entry which is preliminary data.</text>
</comment>
<reference evidence="1" key="1">
    <citation type="journal article" date="2022" name="IScience">
        <title>Evolution of zygomycete secretomes and the origins of terrestrial fungal ecologies.</title>
        <authorList>
            <person name="Chang Y."/>
            <person name="Wang Y."/>
            <person name="Mondo S."/>
            <person name="Ahrendt S."/>
            <person name="Andreopoulos W."/>
            <person name="Barry K."/>
            <person name="Beard J."/>
            <person name="Benny G.L."/>
            <person name="Blankenship S."/>
            <person name="Bonito G."/>
            <person name="Cuomo C."/>
            <person name="Desiro A."/>
            <person name="Gervers K.A."/>
            <person name="Hundley H."/>
            <person name="Kuo A."/>
            <person name="LaButti K."/>
            <person name="Lang B.F."/>
            <person name="Lipzen A."/>
            <person name="O'Donnell K."/>
            <person name="Pangilinan J."/>
            <person name="Reynolds N."/>
            <person name="Sandor L."/>
            <person name="Smith M.E."/>
            <person name="Tsang A."/>
            <person name="Grigoriev I.V."/>
            <person name="Stajich J.E."/>
            <person name="Spatafora J.W."/>
        </authorList>
    </citation>
    <scope>NUCLEOTIDE SEQUENCE</scope>
    <source>
        <strain evidence="1">RSA 2281</strain>
    </source>
</reference>
<organism evidence="1 2">
    <name type="scientific">Phascolomyces articulosus</name>
    <dbReference type="NCBI Taxonomy" id="60185"/>
    <lineage>
        <taxon>Eukaryota</taxon>
        <taxon>Fungi</taxon>
        <taxon>Fungi incertae sedis</taxon>
        <taxon>Mucoromycota</taxon>
        <taxon>Mucoromycotina</taxon>
        <taxon>Mucoromycetes</taxon>
        <taxon>Mucorales</taxon>
        <taxon>Lichtheimiaceae</taxon>
        <taxon>Phascolomyces</taxon>
    </lineage>
</organism>
<evidence type="ECO:0000313" key="1">
    <source>
        <dbReference type="EMBL" id="KAI9253963.1"/>
    </source>
</evidence>
<dbReference type="Gene3D" id="3.80.10.10">
    <property type="entry name" value="Ribonuclease Inhibitor"/>
    <property type="match status" value="1"/>
</dbReference>
<dbReference type="Gene3D" id="1.25.40.10">
    <property type="entry name" value="Tetratricopeptide repeat domain"/>
    <property type="match status" value="1"/>
</dbReference>
<dbReference type="Gene3D" id="1.20.1280.50">
    <property type="match status" value="1"/>
</dbReference>
<evidence type="ECO:0008006" key="3">
    <source>
        <dbReference type="Google" id="ProtNLM"/>
    </source>
</evidence>
<dbReference type="EMBL" id="JAIXMP010000025">
    <property type="protein sequence ID" value="KAI9253963.1"/>
    <property type="molecule type" value="Genomic_DNA"/>
</dbReference>
<dbReference type="Proteomes" id="UP001209540">
    <property type="component" value="Unassembled WGS sequence"/>
</dbReference>
<sequence length="678" mass="76715">MSKKSANALITSISKVEKALETSDFDVVIEETTSGLNELHGIHLQLLSARITAYEQNNKLSQAYNDAIIMTKLFPNSALGYIHLGNILMKRRKSKEAYAKCNEALNEELVAPSDPHYQALVNLRQDIAYQRQKKSRVDFIKLFPKEVISLIFEQLSMGDNMTCLDVSKTWRQALLNCPGALRSCLLGPFKAEQDLRAGYENIRLVCDYIWELHIFSLEPDEESLNVVSELLDEVKFRQLREFSLYISSIEEKQILDILENSRDSLEELYFTFSSTNVRFEDIITTCKNIKKLTYDVLAPLGYRSKTPLPPQLTHLKIYAQDVRQDEVQKILENAPNLQEITIGYCDAIVLHTFYKYGGKNLYHIDLNPDRFMPGDVMIRTSSNCFRKSKALSKGHSSKMIGVYFCEDVTAELLLPLLVKHQNTTKAITVSVTQEGNDGIRSWRAFANYSSPHIQYMKLGFTQETEYIFASLIRKCSVLEAIEFHETSPTSPTFNALRSLSKEGRGLRCFIIANDEQGPKPRIVDGDLRSFFEYYASLGETSTLEEVGLRYFPGIQAATLRILSKINSLKTVDLAGELIENVEVMDSAVRLLTAASSSLPLLEHICFEGIPITDDGIELLDCKNIKLISLDDITMAGVEMLIENSKMLKTLEVSECQEVEYETLCSLTKNNDITLIYAG</sequence>
<dbReference type="InterPro" id="IPR032675">
    <property type="entry name" value="LRR_dom_sf"/>
</dbReference>
<dbReference type="SUPFAM" id="SSF48452">
    <property type="entry name" value="TPR-like"/>
    <property type="match status" value="1"/>
</dbReference>